<dbReference type="NCBIfam" id="NF038153">
    <property type="entry name" value="lant_leader_L1a"/>
    <property type="match status" value="1"/>
</dbReference>
<sequence length="64" mass="6810">MKKKSAGLSRKLFLNKAVLAELNLRQQQVLIGGAAPSRKLPCVTVAGAGSCNTTPPNQDICIWC</sequence>
<keyword evidence="2" id="KW-1185">Reference proteome</keyword>
<organism evidence="1 2">
    <name type="scientific">Taibaiella chishuiensis</name>
    <dbReference type="NCBI Taxonomy" id="1434707"/>
    <lineage>
        <taxon>Bacteria</taxon>
        <taxon>Pseudomonadati</taxon>
        <taxon>Bacteroidota</taxon>
        <taxon>Chitinophagia</taxon>
        <taxon>Chitinophagales</taxon>
        <taxon>Chitinophagaceae</taxon>
        <taxon>Taibaiella</taxon>
    </lineage>
</organism>
<comment type="caution">
    <text evidence="1">The sequence shown here is derived from an EMBL/GenBank/DDBJ whole genome shotgun (WGS) entry which is preliminary data.</text>
</comment>
<dbReference type="InterPro" id="IPR058238">
    <property type="entry name" value="Lant_leader_dom"/>
</dbReference>
<proteinExistence type="predicted"/>
<dbReference type="Proteomes" id="UP000240572">
    <property type="component" value="Unassembled WGS sequence"/>
</dbReference>
<accession>A0A2P8DBE7</accession>
<dbReference type="OrthoDB" id="679924at2"/>
<dbReference type="RefSeq" id="WP_106521249.1">
    <property type="nucleotide sequence ID" value="NZ_PYGD01000001.1"/>
</dbReference>
<protein>
    <submittedName>
        <fullName evidence="1">Uncharacterized protein</fullName>
    </submittedName>
</protein>
<gene>
    <name evidence="1" type="ORF">B0I18_101704</name>
</gene>
<evidence type="ECO:0000313" key="2">
    <source>
        <dbReference type="Proteomes" id="UP000240572"/>
    </source>
</evidence>
<reference evidence="1 2" key="1">
    <citation type="submission" date="2018-03" db="EMBL/GenBank/DDBJ databases">
        <title>Genomic Encyclopedia of Type Strains, Phase III (KMG-III): the genomes of soil and plant-associated and newly described type strains.</title>
        <authorList>
            <person name="Whitman W."/>
        </authorList>
    </citation>
    <scope>NUCLEOTIDE SEQUENCE [LARGE SCALE GENOMIC DNA]</scope>
    <source>
        <strain evidence="1 2">CGMCC 1.12700</strain>
    </source>
</reference>
<dbReference type="AlphaFoldDB" id="A0A2P8DBE7"/>
<dbReference type="EMBL" id="PYGD01000001">
    <property type="protein sequence ID" value="PSK94548.1"/>
    <property type="molecule type" value="Genomic_DNA"/>
</dbReference>
<name>A0A2P8DBE7_9BACT</name>
<evidence type="ECO:0000313" key="1">
    <source>
        <dbReference type="EMBL" id="PSK94548.1"/>
    </source>
</evidence>